<proteinExistence type="predicted"/>
<evidence type="ECO:0008006" key="4">
    <source>
        <dbReference type="Google" id="ProtNLM"/>
    </source>
</evidence>
<dbReference type="PANTHER" id="PTHR23339">
    <property type="entry name" value="TYROSINE SPECIFIC PROTEIN PHOSPHATASE AND DUAL SPECIFICITY PROTEIN PHOSPHATASE"/>
    <property type="match status" value="1"/>
</dbReference>
<feature type="compositionally biased region" description="Low complexity" evidence="1">
    <location>
        <begin position="215"/>
        <end position="249"/>
    </location>
</feature>
<evidence type="ECO:0000313" key="3">
    <source>
        <dbReference type="Proteomes" id="UP000054350"/>
    </source>
</evidence>
<accession>A0A0L0SFM6</accession>
<dbReference type="VEuPathDB" id="FungiDB:AMAG_18757"/>
<dbReference type="EMBL" id="GG745337">
    <property type="protein sequence ID" value="KNE61257.1"/>
    <property type="molecule type" value="Genomic_DNA"/>
</dbReference>
<dbReference type="OMA" id="QMGRGNT"/>
<dbReference type="SUPFAM" id="SSF52799">
    <property type="entry name" value="(Phosphotyrosine protein) phosphatases II"/>
    <property type="match status" value="2"/>
</dbReference>
<feature type="region of interest" description="Disordered" evidence="1">
    <location>
        <begin position="215"/>
        <end position="251"/>
    </location>
</feature>
<dbReference type="Pfam" id="PF14566">
    <property type="entry name" value="PTPlike_phytase"/>
    <property type="match status" value="3"/>
</dbReference>
<reference evidence="3" key="2">
    <citation type="submission" date="2009-11" db="EMBL/GenBank/DDBJ databases">
        <title>The Genome Sequence of Allomyces macrogynus strain ATCC 38327.</title>
        <authorList>
            <consortium name="The Broad Institute Genome Sequencing Platform"/>
            <person name="Russ C."/>
            <person name="Cuomo C."/>
            <person name="Shea T."/>
            <person name="Young S.K."/>
            <person name="Zeng Q."/>
            <person name="Koehrsen M."/>
            <person name="Haas B."/>
            <person name="Borodovsky M."/>
            <person name="Guigo R."/>
            <person name="Alvarado L."/>
            <person name="Berlin A."/>
            <person name="Borenstein D."/>
            <person name="Chen Z."/>
            <person name="Engels R."/>
            <person name="Freedman E."/>
            <person name="Gellesch M."/>
            <person name="Goldberg J."/>
            <person name="Griggs A."/>
            <person name="Gujja S."/>
            <person name="Heiman D."/>
            <person name="Hepburn T."/>
            <person name="Howarth C."/>
            <person name="Jen D."/>
            <person name="Larson L."/>
            <person name="Lewis B."/>
            <person name="Mehta T."/>
            <person name="Park D."/>
            <person name="Pearson M."/>
            <person name="Roberts A."/>
            <person name="Saif S."/>
            <person name="Shenoy N."/>
            <person name="Sisk P."/>
            <person name="Stolte C."/>
            <person name="Sykes S."/>
            <person name="Walk T."/>
            <person name="White J."/>
            <person name="Yandava C."/>
            <person name="Burger G."/>
            <person name="Gray M.W."/>
            <person name="Holland P.W.H."/>
            <person name="King N."/>
            <person name="Lang F.B.F."/>
            <person name="Roger A.J."/>
            <person name="Ruiz-Trillo I."/>
            <person name="Lander E."/>
            <person name="Nusbaum C."/>
        </authorList>
    </citation>
    <scope>NUCLEOTIDE SEQUENCE [LARGE SCALE GENOMIC DNA]</scope>
    <source>
        <strain evidence="3">ATCC 38327</strain>
    </source>
</reference>
<dbReference type="Gene3D" id="3.90.190.10">
    <property type="entry name" value="Protein tyrosine phosphatase superfamily"/>
    <property type="match status" value="4"/>
</dbReference>
<protein>
    <recommendedName>
        <fullName evidence="4">Tyrosine specific protein phosphatases domain-containing protein</fullName>
    </recommendedName>
</protein>
<sequence>MHPSALSHDLSSSTLFISTREEPILYINGRPYVLRDADAPQQNLRSLTGIARARLEQLEARLKDEVIAEASRYHGLVLVHDELVSGQVIPCWLAADVVQTPLDLVNAFHDLGYRISCARIPVSPDQPPDDRFFDEYVQVLKLHPTSDPVLVSCGMGGGRTTLGTVVALLIRRAQLLREGSDEPFPSAVAAPAVCKLPGARRASFGTSALLGSPASHHAAAAGSSTKSGISPSPSSSSSPTQPQQPQQQQEPVLTARELWDLTDHEVQNKAMLRVMYILERGLATPMAPHSPVEWALARGSLIDHLISAALGNYQVMLDLARVLDDGLAMKRLVDDLIDRCDAMVNLREDILLQRVRHSVADGVTGGNGALGTPRSSQQDLYAIYPDLAGQPTTTGTGGTTAAIPEPLQRALLCLERYFFLLALAAYVADEGAHGFTKSFSAWLDARPEIGRMAESIRRGKRGHRMPLALFRPVDDLSVLGGAPGHLHLHGVGAAPPTIMTEVERYVLRNRNGTVLTPNTLLKSDLWVHAQAAVGDVGMVGADRFRAMQGEMRVYGVAQPTLQGMKNVYRAIVKPDAPLLAAVPSDGGAGATTVESSPAHELVLINVREEPLIYINGMPYVLRDQYTTLRNLKVYRGIPAERLELMESRLRDDVIAELSTAPPDDLLPHAHHAEAPPDDADLDTLVDIVARHAPDAAIVVNDQVRIGRTTIAMSKSRNVLYRSIHSLLRVIRDGLAVKRVVDDAIDACAAYMHLRDAVPTARLAADPSSGRGDRHALRHLVRYFKLLVFQAYLDDVPARTATLGARESFTSWLKRHPELGAMLRELEEAAVEGDSRAVASHVTPVDALQPGDGIALSSEVLQVVRARKGAVLGNLTILKHDAFPGCQKLGLPERVEGAPNFRHVPLAAVRDAVVGLLQVTTEAGMGAADGVTAVLDRLRSASTGRRIAWTCLREEPVLYVRAKPYVLRTFQDPLKNLETTGIARERVERMEKRMKADILAEIEVYGGRLLLHDEVVPTPGRPEMIVPVWESVAPEDVMTPRELFAAVAGVEADGDTAEVVGSGVDYLRVPITDE</sequence>
<dbReference type="InterPro" id="IPR029021">
    <property type="entry name" value="Prot-tyrosine_phosphatase-like"/>
</dbReference>
<dbReference type="InterPro" id="IPR050561">
    <property type="entry name" value="PTP"/>
</dbReference>
<dbReference type="AlphaFoldDB" id="A0A0L0SFM6"/>
<reference evidence="2 3" key="1">
    <citation type="submission" date="2009-11" db="EMBL/GenBank/DDBJ databases">
        <title>Annotation of Allomyces macrogynus ATCC 38327.</title>
        <authorList>
            <consortium name="The Broad Institute Genome Sequencing Platform"/>
            <person name="Russ C."/>
            <person name="Cuomo C."/>
            <person name="Burger G."/>
            <person name="Gray M.W."/>
            <person name="Holland P.W.H."/>
            <person name="King N."/>
            <person name="Lang F.B.F."/>
            <person name="Roger A.J."/>
            <person name="Ruiz-Trillo I."/>
            <person name="Young S.K."/>
            <person name="Zeng Q."/>
            <person name="Gargeya S."/>
            <person name="Fitzgerald M."/>
            <person name="Haas B."/>
            <person name="Abouelleil A."/>
            <person name="Alvarado L."/>
            <person name="Arachchi H.M."/>
            <person name="Berlin A."/>
            <person name="Chapman S.B."/>
            <person name="Gearin G."/>
            <person name="Goldberg J."/>
            <person name="Griggs A."/>
            <person name="Gujja S."/>
            <person name="Hansen M."/>
            <person name="Heiman D."/>
            <person name="Howarth C."/>
            <person name="Larimer J."/>
            <person name="Lui A."/>
            <person name="MacDonald P.J.P."/>
            <person name="McCowen C."/>
            <person name="Montmayeur A."/>
            <person name="Murphy C."/>
            <person name="Neiman D."/>
            <person name="Pearson M."/>
            <person name="Priest M."/>
            <person name="Roberts A."/>
            <person name="Saif S."/>
            <person name="Shea T."/>
            <person name="Sisk P."/>
            <person name="Stolte C."/>
            <person name="Sykes S."/>
            <person name="Wortman J."/>
            <person name="Nusbaum C."/>
            <person name="Birren B."/>
        </authorList>
    </citation>
    <scope>NUCLEOTIDE SEQUENCE [LARGE SCALE GENOMIC DNA]</scope>
    <source>
        <strain evidence="2 3">ATCC 38327</strain>
    </source>
</reference>
<evidence type="ECO:0000256" key="1">
    <source>
        <dbReference type="SAM" id="MobiDB-lite"/>
    </source>
</evidence>
<evidence type="ECO:0000313" key="2">
    <source>
        <dbReference type="EMBL" id="KNE61257.1"/>
    </source>
</evidence>
<dbReference type="SMART" id="SM01301">
    <property type="entry name" value="PTPlike_phytase"/>
    <property type="match status" value="3"/>
</dbReference>
<organism evidence="2 3">
    <name type="scientific">Allomyces macrogynus (strain ATCC 38327)</name>
    <name type="common">Allomyces javanicus var. macrogynus</name>
    <dbReference type="NCBI Taxonomy" id="578462"/>
    <lineage>
        <taxon>Eukaryota</taxon>
        <taxon>Fungi</taxon>
        <taxon>Fungi incertae sedis</taxon>
        <taxon>Blastocladiomycota</taxon>
        <taxon>Blastocladiomycetes</taxon>
        <taxon>Blastocladiales</taxon>
        <taxon>Blastocladiaceae</taxon>
        <taxon>Allomyces</taxon>
    </lineage>
</organism>
<dbReference type="Proteomes" id="UP000054350">
    <property type="component" value="Unassembled WGS sequence"/>
</dbReference>
<dbReference type="OrthoDB" id="66369at2759"/>
<keyword evidence="3" id="KW-1185">Reference proteome</keyword>
<dbReference type="eggNOG" id="ENOG502QQ90">
    <property type="taxonomic scope" value="Eukaryota"/>
</dbReference>
<gene>
    <name evidence="2" type="ORF">AMAG_18757</name>
</gene>
<name>A0A0L0SFM6_ALLM3</name>